<dbReference type="Proteomes" id="UP000735302">
    <property type="component" value="Unassembled WGS sequence"/>
</dbReference>
<dbReference type="EMBL" id="BLXT01005595">
    <property type="protein sequence ID" value="GFO24186.1"/>
    <property type="molecule type" value="Genomic_DNA"/>
</dbReference>
<proteinExistence type="predicted"/>
<evidence type="ECO:0000313" key="2">
    <source>
        <dbReference type="Proteomes" id="UP000735302"/>
    </source>
</evidence>
<reference evidence="1 2" key="1">
    <citation type="journal article" date="2021" name="Elife">
        <title>Chloroplast acquisition without the gene transfer in kleptoplastic sea slugs, Plakobranchus ocellatus.</title>
        <authorList>
            <person name="Maeda T."/>
            <person name="Takahashi S."/>
            <person name="Yoshida T."/>
            <person name="Shimamura S."/>
            <person name="Takaki Y."/>
            <person name="Nagai Y."/>
            <person name="Toyoda A."/>
            <person name="Suzuki Y."/>
            <person name="Arimoto A."/>
            <person name="Ishii H."/>
            <person name="Satoh N."/>
            <person name="Nishiyama T."/>
            <person name="Hasebe M."/>
            <person name="Maruyama T."/>
            <person name="Minagawa J."/>
            <person name="Obokata J."/>
            <person name="Shigenobu S."/>
        </authorList>
    </citation>
    <scope>NUCLEOTIDE SEQUENCE [LARGE SCALE GENOMIC DNA]</scope>
</reference>
<comment type="caution">
    <text evidence="1">The sequence shown here is derived from an EMBL/GenBank/DDBJ whole genome shotgun (WGS) entry which is preliminary data.</text>
</comment>
<protein>
    <recommendedName>
        <fullName evidence="3">Protein yippee-like</fullName>
    </recommendedName>
</protein>
<evidence type="ECO:0008006" key="3">
    <source>
        <dbReference type="Google" id="ProtNLM"/>
    </source>
</evidence>
<keyword evidence="2" id="KW-1185">Reference proteome</keyword>
<evidence type="ECO:0000313" key="1">
    <source>
        <dbReference type="EMBL" id="GFO24186.1"/>
    </source>
</evidence>
<name>A0AAV4BUL5_9GAST</name>
<accession>A0AAV4BUL5</accession>
<sequence length="103" mass="11583">MVGSSTHFWTYYSSTVTIQECVTCSHRLGQSTGWFSIPLNQQTHAVKHTPSTSDTTEKHLEETIMNSVYFSRNPLESLESPLVKSLGIPCNPKESSKALLWNH</sequence>
<dbReference type="AlphaFoldDB" id="A0AAV4BUL5"/>
<organism evidence="1 2">
    <name type="scientific">Plakobranchus ocellatus</name>
    <dbReference type="NCBI Taxonomy" id="259542"/>
    <lineage>
        <taxon>Eukaryota</taxon>
        <taxon>Metazoa</taxon>
        <taxon>Spiralia</taxon>
        <taxon>Lophotrochozoa</taxon>
        <taxon>Mollusca</taxon>
        <taxon>Gastropoda</taxon>
        <taxon>Heterobranchia</taxon>
        <taxon>Euthyneura</taxon>
        <taxon>Panpulmonata</taxon>
        <taxon>Sacoglossa</taxon>
        <taxon>Placobranchoidea</taxon>
        <taxon>Plakobranchidae</taxon>
        <taxon>Plakobranchus</taxon>
    </lineage>
</organism>
<gene>
    <name evidence="1" type="ORF">PoB_005069100</name>
</gene>